<dbReference type="Pfam" id="PF02518">
    <property type="entry name" value="HATPase_c"/>
    <property type="match status" value="1"/>
</dbReference>
<evidence type="ECO:0000256" key="4">
    <source>
        <dbReference type="ARBA" id="ARBA00022553"/>
    </source>
</evidence>
<dbReference type="InterPro" id="IPR036097">
    <property type="entry name" value="HisK_dim/P_sf"/>
</dbReference>
<dbReference type="InterPro" id="IPR003018">
    <property type="entry name" value="GAF"/>
</dbReference>
<reference evidence="10 11" key="1">
    <citation type="submission" date="2019-12" db="EMBL/GenBank/DDBJ databases">
        <authorList>
            <person name="Shi Y."/>
        </authorList>
    </citation>
    <scope>NUCLEOTIDE SEQUENCE [LARGE SCALE GENOMIC DNA]</scope>
    <source>
        <strain evidence="10 11">JCM 17929</strain>
    </source>
</reference>
<dbReference type="SMART" id="SM00065">
    <property type="entry name" value="GAF"/>
    <property type="match status" value="1"/>
</dbReference>
<dbReference type="InterPro" id="IPR000014">
    <property type="entry name" value="PAS"/>
</dbReference>
<dbReference type="Gene3D" id="1.10.287.130">
    <property type="match status" value="1"/>
</dbReference>
<dbReference type="PANTHER" id="PTHR43711">
    <property type="entry name" value="TWO-COMPONENT HISTIDINE KINASE"/>
    <property type="match status" value="1"/>
</dbReference>
<dbReference type="InterPro" id="IPR003594">
    <property type="entry name" value="HATPase_dom"/>
</dbReference>
<keyword evidence="6" id="KW-0418">Kinase</keyword>
<dbReference type="CDD" id="cd16922">
    <property type="entry name" value="HATPase_EvgS-ArcB-TorS-like"/>
    <property type="match status" value="1"/>
</dbReference>
<dbReference type="FunFam" id="3.30.565.10:FF:000006">
    <property type="entry name" value="Sensor histidine kinase WalK"/>
    <property type="match status" value="1"/>
</dbReference>
<dbReference type="SMART" id="SM00091">
    <property type="entry name" value="PAS"/>
    <property type="match status" value="1"/>
</dbReference>
<dbReference type="GO" id="GO:0000155">
    <property type="term" value="F:phosphorelay sensor kinase activity"/>
    <property type="evidence" value="ECO:0007669"/>
    <property type="project" value="InterPro"/>
</dbReference>
<evidence type="ECO:0000313" key="10">
    <source>
        <dbReference type="EMBL" id="MUN63654.1"/>
    </source>
</evidence>
<dbReference type="SMART" id="SM00388">
    <property type="entry name" value="HisKA"/>
    <property type="match status" value="1"/>
</dbReference>
<comment type="caution">
    <text evidence="10">The sequence shown here is derived from an EMBL/GenBank/DDBJ whole genome shotgun (WGS) entry which is preliminary data.</text>
</comment>
<dbReference type="SUPFAM" id="SSF55874">
    <property type="entry name" value="ATPase domain of HSP90 chaperone/DNA topoisomerase II/histidine kinase"/>
    <property type="match status" value="1"/>
</dbReference>
<protein>
    <recommendedName>
        <fullName evidence="3">histidine kinase</fullName>
        <ecNumber evidence="3">2.7.13.3</ecNumber>
    </recommendedName>
</protein>
<dbReference type="InterPro" id="IPR050736">
    <property type="entry name" value="Sensor_HK_Regulatory"/>
</dbReference>
<comment type="subcellular location">
    <subcellularLocation>
        <location evidence="2">Cell membrane</location>
    </subcellularLocation>
</comment>
<keyword evidence="5" id="KW-0808">Transferase</keyword>
<evidence type="ECO:0000256" key="5">
    <source>
        <dbReference type="ARBA" id="ARBA00022679"/>
    </source>
</evidence>
<feature type="domain" description="PAS" evidence="9">
    <location>
        <begin position="190"/>
        <end position="247"/>
    </location>
</feature>
<dbReference type="InterPro" id="IPR035965">
    <property type="entry name" value="PAS-like_dom_sf"/>
</dbReference>
<evidence type="ECO:0000313" key="11">
    <source>
        <dbReference type="Proteomes" id="UP000436989"/>
    </source>
</evidence>
<gene>
    <name evidence="10" type="ORF">GMA12_10935</name>
</gene>
<dbReference type="Gene3D" id="3.30.450.20">
    <property type="entry name" value="PAS domain"/>
    <property type="match status" value="1"/>
</dbReference>
<evidence type="ECO:0000259" key="9">
    <source>
        <dbReference type="PROSITE" id="PS50112"/>
    </source>
</evidence>
<dbReference type="PROSITE" id="PS50109">
    <property type="entry name" value="HIS_KIN"/>
    <property type="match status" value="1"/>
</dbReference>
<evidence type="ECO:0000256" key="6">
    <source>
        <dbReference type="ARBA" id="ARBA00022777"/>
    </source>
</evidence>
<evidence type="ECO:0000256" key="2">
    <source>
        <dbReference type="ARBA" id="ARBA00004236"/>
    </source>
</evidence>
<dbReference type="PANTHER" id="PTHR43711:SF31">
    <property type="entry name" value="HISTIDINE KINASE"/>
    <property type="match status" value="1"/>
</dbReference>
<dbReference type="InterPro" id="IPR029016">
    <property type="entry name" value="GAF-like_dom_sf"/>
</dbReference>
<evidence type="ECO:0000256" key="7">
    <source>
        <dbReference type="ARBA" id="ARBA00023012"/>
    </source>
</evidence>
<evidence type="ECO:0000256" key="1">
    <source>
        <dbReference type="ARBA" id="ARBA00000085"/>
    </source>
</evidence>
<dbReference type="NCBIfam" id="TIGR00229">
    <property type="entry name" value="sensory_box"/>
    <property type="match status" value="1"/>
</dbReference>
<dbReference type="Proteomes" id="UP000436989">
    <property type="component" value="Unassembled WGS sequence"/>
</dbReference>
<dbReference type="Pfam" id="PF00512">
    <property type="entry name" value="HisKA"/>
    <property type="match status" value="1"/>
</dbReference>
<dbReference type="InterPro" id="IPR004358">
    <property type="entry name" value="Sig_transdc_His_kin-like_C"/>
</dbReference>
<dbReference type="Pfam" id="PF00989">
    <property type="entry name" value="PAS"/>
    <property type="match status" value="1"/>
</dbReference>
<dbReference type="InterPro" id="IPR003661">
    <property type="entry name" value="HisK_dim/P_dom"/>
</dbReference>
<dbReference type="EMBL" id="WOGU01000008">
    <property type="protein sequence ID" value="MUN63654.1"/>
    <property type="molecule type" value="Genomic_DNA"/>
</dbReference>
<comment type="catalytic activity">
    <reaction evidence="1">
        <text>ATP + protein L-histidine = ADP + protein N-phospho-L-histidine.</text>
        <dbReference type="EC" id="2.7.13.3"/>
    </reaction>
</comment>
<dbReference type="GO" id="GO:0006355">
    <property type="term" value="P:regulation of DNA-templated transcription"/>
    <property type="evidence" value="ECO:0007669"/>
    <property type="project" value="InterPro"/>
</dbReference>
<evidence type="ECO:0000259" key="8">
    <source>
        <dbReference type="PROSITE" id="PS50109"/>
    </source>
</evidence>
<dbReference type="SUPFAM" id="SSF55781">
    <property type="entry name" value="GAF domain-like"/>
    <property type="match status" value="1"/>
</dbReference>
<proteinExistence type="predicted"/>
<dbReference type="GO" id="GO:0005886">
    <property type="term" value="C:plasma membrane"/>
    <property type="evidence" value="ECO:0007669"/>
    <property type="project" value="UniProtKB-SubCell"/>
</dbReference>
<keyword evidence="11" id="KW-1185">Reference proteome</keyword>
<dbReference type="Gene3D" id="3.30.450.40">
    <property type="match status" value="1"/>
</dbReference>
<dbReference type="SMART" id="SM00387">
    <property type="entry name" value="HATPase_c"/>
    <property type="match status" value="1"/>
</dbReference>
<dbReference type="InterPro" id="IPR005467">
    <property type="entry name" value="His_kinase_dom"/>
</dbReference>
<keyword evidence="7" id="KW-0902">Two-component regulatory system</keyword>
<dbReference type="Pfam" id="PF01590">
    <property type="entry name" value="GAF"/>
    <property type="match status" value="1"/>
</dbReference>
<dbReference type="SUPFAM" id="SSF55785">
    <property type="entry name" value="PYP-like sensor domain (PAS domain)"/>
    <property type="match status" value="1"/>
</dbReference>
<sequence>MRNSCPDRGSGGTLGETELLRAVPARGHGERRTDVLREAGLLGTFPEERFDRIVRLAARLTGVPMAMINLVGEQQWTRASHGIDGGVTPLVDSICRHAVDQGSRLEVPDLRRDDRFVENRFVTGSPGVRFYAAETLQVAGEPVGTLCVLDTRPRELSRDQHEVLGELAAWAEAELNNKALNDAAREAQQSDALTRAILQSAGDGIVASGPDGSVLLVNQAAADMLGWSPADLEGRTLHEVAHHTRPDGTTYPVTECPSHRAIDEGLSLPPHEDLFWRRTGEALPIEMTVTCLEDVTGHGGAVSVFRDISGRREVQRLKDEFVGVVSHELRTPLTSIVGSLKLLHAEVAAPLDERQRPLVDMALRNAQRLGTLVDDILDMDRLDAGRMPLRAVVVDAVDLARGVVEQLQGTAALEQAELVLDAPATGLLVRADPARLTQAVTNLVGNALKFTTGGRVRVGARRAGPEVRIEVADTGVGIAPEDIPLLFERFRQVGGADSGPRKGTGLGLAITKAIVEQSGGRIEVVSAVGEGSVFTVVLPAAEPGTAPKGGRDA</sequence>
<keyword evidence="4" id="KW-0597">Phosphoprotein</keyword>
<dbReference type="PROSITE" id="PS50112">
    <property type="entry name" value="PAS"/>
    <property type="match status" value="1"/>
</dbReference>
<dbReference type="PRINTS" id="PR00344">
    <property type="entry name" value="BCTRLSENSOR"/>
</dbReference>
<dbReference type="SUPFAM" id="SSF47384">
    <property type="entry name" value="Homodimeric domain of signal transducing histidine kinase"/>
    <property type="match status" value="1"/>
</dbReference>
<dbReference type="EC" id="2.7.13.3" evidence="3"/>
<dbReference type="CDD" id="cd00082">
    <property type="entry name" value="HisKA"/>
    <property type="match status" value="1"/>
</dbReference>
<organism evidence="10 11">
    <name type="scientific">Kocuria sediminis</name>
    <dbReference type="NCBI Taxonomy" id="1038857"/>
    <lineage>
        <taxon>Bacteria</taxon>
        <taxon>Bacillati</taxon>
        <taxon>Actinomycetota</taxon>
        <taxon>Actinomycetes</taxon>
        <taxon>Micrococcales</taxon>
        <taxon>Micrococcaceae</taxon>
        <taxon>Kocuria</taxon>
    </lineage>
</organism>
<dbReference type="AlphaFoldDB" id="A0A6N8GS50"/>
<name>A0A6N8GS50_9MICC</name>
<dbReference type="CDD" id="cd00130">
    <property type="entry name" value="PAS"/>
    <property type="match status" value="1"/>
</dbReference>
<accession>A0A6N8GS50</accession>
<feature type="domain" description="Histidine kinase" evidence="8">
    <location>
        <begin position="324"/>
        <end position="542"/>
    </location>
</feature>
<dbReference type="InterPro" id="IPR013767">
    <property type="entry name" value="PAS_fold"/>
</dbReference>
<dbReference type="InterPro" id="IPR036890">
    <property type="entry name" value="HATPase_C_sf"/>
</dbReference>
<evidence type="ECO:0000256" key="3">
    <source>
        <dbReference type="ARBA" id="ARBA00012438"/>
    </source>
</evidence>
<dbReference type="Gene3D" id="3.30.565.10">
    <property type="entry name" value="Histidine kinase-like ATPase, C-terminal domain"/>
    <property type="match status" value="1"/>
</dbReference>